<comment type="caution">
    <text evidence="2">The sequence shown here is derived from an EMBL/GenBank/DDBJ whole genome shotgun (WGS) entry which is preliminary data.</text>
</comment>
<reference evidence="2 3" key="1">
    <citation type="submission" date="2020-08" db="EMBL/GenBank/DDBJ databases">
        <title>Genomic Encyclopedia of Archaeal and Bacterial Type Strains, Phase II (KMG-II): from individual species to whole genera.</title>
        <authorList>
            <person name="Goeker M."/>
        </authorList>
    </citation>
    <scope>NUCLEOTIDE SEQUENCE [LARGE SCALE GENOMIC DNA]</scope>
    <source>
        <strain evidence="2 3">DSM 43850</strain>
    </source>
</reference>
<evidence type="ECO:0000313" key="2">
    <source>
        <dbReference type="EMBL" id="MBA8931811.1"/>
    </source>
</evidence>
<organism evidence="2 3">
    <name type="scientific">Kutzneria viridogrisea</name>
    <dbReference type="NCBI Taxonomy" id="47990"/>
    <lineage>
        <taxon>Bacteria</taxon>
        <taxon>Bacillati</taxon>
        <taxon>Actinomycetota</taxon>
        <taxon>Actinomycetes</taxon>
        <taxon>Pseudonocardiales</taxon>
        <taxon>Pseudonocardiaceae</taxon>
        <taxon>Kutzneria</taxon>
    </lineage>
</organism>
<evidence type="ECO:0000313" key="3">
    <source>
        <dbReference type="Proteomes" id="UP000517916"/>
    </source>
</evidence>
<proteinExistence type="predicted"/>
<dbReference type="InterPro" id="IPR029476">
    <property type="entry name" value="DNase_NucA_NucB"/>
</dbReference>
<keyword evidence="3" id="KW-1185">Reference proteome</keyword>
<dbReference type="EMBL" id="JACJID010000010">
    <property type="protein sequence ID" value="MBA8931811.1"/>
    <property type="molecule type" value="Genomic_DNA"/>
</dbReference>
<evidence type="ECO:0000259" key="1">
    <source>
        <dbReference type="Pfam" id="PF14040"/>
    </source>
</evidence>
<accession>A0ABR6BY27</accession>
<dbReference type="RefSeq" id="WP_182840491.1">
    <property type="nucleotide sequence ID" value="NZ_JACJID010000010.1"/>
</dbReference>
<dbReference type="Proteomes" id="UP000517916">
    <property type="component" value="Unassembled WGS sequence"/>
</dbReference>
<gene>
    <name evidence="2" type="ORF">BC739_009070</name>
</gene>
<feature type="domain" description="Deoxyribonuclease NucA/NucB" evidence="1">
    <location>
        <begin position="374"/>
        <end position="440"/>
    </location>
</feature>
<sequence>MALAGLMLAGTAQNAFSQPDAGGLSVNFGDSHATAGTSSAPLSGASREFRSTLPNGRQLLEQYLQEAKSARHVVRVSDLLDNALRDSARLDGISGTTPDEITIDECRNHFGNPSDPQYWYKNRYNSCMVTPARIIQKNGQGVEVGSDNFRLTVIGKGSLGLDGDGTRSMRYQFATDGDSTRGAELPPDWDYARFGFKCISYDPNVTCGLPTQASRITIGTIRAGNWTSPEFTLTENSAGAGGVDNKVFFDLSYTMQAGPSWNNSETPVQITRCDQAKYASGGGCVFMDVDSWIQYHKSDIRIKAVAEHIGDAFDDITRTKPGLVGTEVMGSRKSGAKLSRMYEGYEPSRYNRNNYIAVQECKKWWGDDYATSDPAGPRDCDEYPFRSTFEGAAYGEIVGGHSKWSYSARVVPSSDNRLAGNALGEFYRQDHIIHSDRFWVDIAD</sequence>
<dbReference type="Pfam" id="PF14040">
    <property type="entry name" value="DNase_NucA_NucB"/>
    <property type="match status" value="1"/>
</dbReference>
<protein>
    <recommendedName>
        <fullName evidence="1">Deoxyribonuclease NucA/NucB domain-containing protein</fullName>
    </recommendedName>
</protein>
<name>A0ABR6BY27_9PSEU</name>